<protein>
    <submittedName>
        <fullName evidence="1">Uncharacterized protein</fullName>
    </submittedName>
</protein>
<evidence type="ECO:0000313" key="2">
    <source>
        <dbReference type="Proteomes" id="UP000559027"/>
    </source>
</evidence>
<keyword evidence="2" id="KW-1185">Reference proteome</keyword>
<sequence length="169" mass="18082">MRLGVPTSTIQPEKSVTESALHRRTTPFFPDQPPSCPICAKLRRSRSVLQNFTNIIFNPGAFITIIKCACTDTFQSAFPQCVDCFLKTNQEAVLNTPNLPAVVDGMRQVCALESTLLGNVSNVNGETTPSHAPAPTKPASGAVVQKGEVGRWVLSLGVTLVLGLGSFLL</sequence>
<comment type="caution">
    <text evidence="1">The sequence shown here is derived from an EMBL/GenBank/DDBJ whole genome shotgun (WGS) entry which is preliminary data.</text>
</comment>
<gene>
    <name evidence="1" type="ORF">D9756_008751</name>
</gene>
<dbReference type="OrthoDB" id="3361196at2759"/>
<dbReference type="Proteomes" id="UP000559027">
    <property type="component" value="Unassembled WGS sequence"/>
</dbReference>
<proteinExistence type="predicted"/>
<dbReference type="AlphaFoldDB" id="A0A8H5D0X8"/>
<evidence type="ECO:0000313" key="1">
    <source>
        <dbReference type="EMBL" id="KAF5350701.1"/>
    </source>
</evidence>
<reference evidence="1 2" key="1">
    <citation type="journal article" date="2020" name="ISME J.">
        <title>Uncovering the hidden diversity of litter-decomposition mechanisms in mushroom-forming fungi.</title>
        <authorList>
            <person name="Floudas D."/>
            <person name="Bentzer J."/>
            <person name="Ahren D."/>
            <person name="Johansson T."/>
            <person name="Persson P."/>
            <person name="Tunlid A."/>
        </authorList>
    </citation>
    <scope>NUCLEOTIDE SEQUENCE [LARGE SCALE GENOMIC DNA]</scope>
    <source>
        <strain evidence="1 2">CBS 146.42</strain>
    </source>
</reference>
<accession>A0A8H5D0X8</accession>
<dbReference type="EMBL" id="JAACJO010000014">
    <property type="protein sequence ID" value="KAF5350701.1"/>
    <property type="molecule type" value="Genomic_DNA"/>
</dbReference>
<organism evidence="1 2">
    <name type="scientific">Leucocoprinus leucothites</name>
    <dbReference type="NCBI Taxonomy" id="201217"/>
    <lineage>
        <taxon>Eukaryota</taxon>
        <taxon>Fungi</taxon>
        <taxon>Dikarya</taxon>
        <taxon>Basidiomycota</taxon>
        <taxon>Agaricomycotina</taxon>
        <taxon>Agaricomycetes</taxon>
        <taxon>Agaricomycetidae</taxon>
        <taxon>Agaricales</taxon>
        <taxon>Agaricineae</taxon>
        <taxon>Agaricaceae</taxon>
        <taxon>Leucocoprinus</taxon>
    </lineage>
</organism>
<name>A0A8H5D0X8_9AGAR</name>